<reference evidence="1 2" key="1">
    <citation type="submission" date="2016-10" db="EMBL/GenBank/DDBJ databases">
        <title>Genome sequence of the ascomycete fungus Penicillium subrubescens.</title>
        <authorList>
            <person name="De Vries R.P."/>
            <person name="Peng M."/>
            <person name="Dilokpimol A."/>
            <person name="Hilden K."/>
            <person name="Makela M.R."/>
            <person name="Grigoriev I."/>
            <person name="Riley R."/>
            <person name="Granchi Z."/>
        </authorList>
    </citation>
    <scope>NUCLEOTIDE SEQUENCE [LARGE SCALE GENOMIC DNA]</scope>
    <source>
        <strain evidence="1 2">CBS 132785</strain>
    </source>
</reference>
<sequence length="131" mass="15290">MLSTEPLEKQGLDDAVLAAVQLDDNHADHNVSILVDLAVIKTELSRVQRHFCYVSSSMNDLGLVFIAESSNDPESQRWRRYFWVHSRYLQQHAEAKSSRNASERMTLVLGWYQKRLEMMTMVMMQNRRMEA</sequence>
<name>A0A1Q5UDG0_9EURO</name>
<dbReference type="EMBL" id="MNBE01000316">
    <property type="protein sequence ID" value="OKP10489.1"/>
    <property type="molecule type" value="Genomic_DNA"/>
</dbReference>
<keyword evidence="2" id="KW-1185">Reference proteome</keyword>
<dbReference type="Proteomes" id="UP000186955">
    <property type="component" value="Unassembled WGS sequence"/>
</dbReference>
<gene>
    <name evidence="1" type="ORF">PENSUB_4094</name>
</gene>
<accession>A0A1Q5UDG0</accession>
<protein>
    <submittedName>
        <fullName evidence="1">Uncharacterized protein</fullName>
    </submittedName>
</protein>
<dbReference type="AlphaFoldDB" id="A0A1Q5UDG0"/>
<proteinExistence type="predicted"/>
<evidence type="ECO:0000313" key="1">
    <source>
        <dbReference type="EMBL" id="OKP10489.1"/>
    </source>
</evidence>
<comment type="caution">
    <text evidence="1">The sequence shown here is derived from an EMBL/GenBank/DDBJ whole genome shotgun (WGS) entry which is preliminary data.</text>
</comment>
<organism evidence="1 2">
    <name type="scientific">Penicillium subrubescens</name>
    <dbReference type="NCBI Taxonomy" id="1316194"/>
    <lineage>
        <taxon>Eukaryota</taxon>
        <taxon>Fungi</taxon>
        <taxon>Dikarya</taxon>
        <taxon>Ascomycota</taxon>
        <taxon>Pezizomycotina</taxon>
        <taxon>Eurotiomycetes</taxon>
        <taxon>Eurotiomycetidae</taxon>
        <taxon>Eurotiales</taxon>
        <taxon>Aspergillaceae</taxon>
        <taxon>Penicillium</taxon>
    </lineage>
</organism>
<evidence type="ECO:0000313" key="2">
    <source>
        <dbReference type="Proteomes" id="UP000186955"/>
    </source>
</evidence>